<reference evidence="1" key="1">
    <citation type="submission" date="2022-07" db="EMBL/GenBank/DDBJ databases">
        <title>Phylogenomic reconstructions and comparative analyses of Kickxellomycotina fungi.</title>
        <authorList>
            <person name="Reynolds N.K."/>
            <person name="Stajich J.E."/>
            <person name="Barry K."/>
            <person name="Grigoriev I.V."/>
            <person name="Crous P."/>
            <person name="Smith M.E."/>
        </authorList>
    </citation>
    <scope>NUCLEOTIDE SEQUENCE</scope>
    <source>
        <strain evidence="1">RSA 567</strain>
    </source>
</reference>
<comment type="caution">
    <text evidence="1">The sequence shown here is derived from an EMBL/GenBank/DDBJ whole genome shotgun (WGS) entry which is preliminary data.</text>
</comment>
<dbReference type="EMBL" id="JANBQB010000433">
    <property type="protein sequence ID" value="KAJ1976418.1"/>
    <property type="molecule type" value="Genomic_DNA"/>
</dbReference>
<evidence type="ECO:0000313" key="1">
    <source>
        <dbReference type="EMBL" id="KAJ1976418.1"/>
    </source>
</evidence>
<dbReference type="AlphaFoldDB" id="A0A9W8E7P2"/>
<name>A0A9W8E7P2_9FUNG</name>
<gene>
    <name evidence="1" type="ORF">H4R34_003987</name>
</gene>
<keyword evidence="2" id="KW-1185">Reference proteome</keyword>
<sequence>MLDPTYQYFEVAEMATVMGIKSLWQRVAERQHQLKSTLIKHQHYQELSTAASQLDVAAMQQTIDLRLHNQSQALDDLNRAVLDLGHTVGTRVEPIKTKPIQDPSTLAVNDNTTTSEDAIFDMLGHPDYATSHRR</sequence>
<dbReference type="Proteomes" id="UP001151582">
    <property type="component" value="Unassembled WGS sequence"/>
</dbReference>
<proteinExistence type="predicted"/>
<evidence type="ECO:0000313" key="2">
    <source>
        <dbReference type="Proteomes" id="UP001151582"/>
    </source>
</evidence>
<protein>
    <submittedName>
        <fullName evidence="1">Uncharacterized protein</fullName>
    </submittedName>
</protein>
<accession>A0A9W8E7P2</accession>
<organism evidence="1 2">
    <name type="scientific">Dimargaris verticillata</name>
    <dbReference type="NCBI Taxonomy" id="2761393"/>
    <lineage>
        <taxon>Eukaryota</taxon>
        <taxon>Fungi</taxon>
        <taxon>Fungi incertae sedis</taxon>
        <taxon>Zoopagomycota</taxon>
        <taxon>Kickxellomycotina</taxon>
        <taxon>Dimargaritomycetes</taxon>
        <taxon>Dimargaritales</taxon>
        <taxon>Dimargaritaceae</taxon>
        <taxon>Dimargaris</taxon>
    </lineage>
</organism>